<sequence length="142" mass="15294">MLTIPESVYATIAAHGAASYPYEGCGLLLGSAEGERNVAVAARPLPNVWPVASEKPERFRIAEDDWRDAELDAAAEGLDVIGIFHSHPDCPPVASPRDLAWASWPGYSYLITQVVAGQAGISRSWQLAADRSGFLEESVEIE</sequence>
<dbReference type="InterPro" id="IPR051929">
    <property type="entry name" value="VirAsm_ModProt"/>
</dbReference>
<dbReference type="KEGG" id="pbf:CFX0092_A1056"/>
<evidence type="ECO:0000256" key="4">
    <source>
        <dbReference type="ARBA" id="ARBA00022833"/>
    </source>
</evidence>
<keyword evidence="4" id="KW-0862">Zinc</keyword>
<proteinExistence type="predicted"/>
<dbReference type="PANTHER" id="PTHR34858">
    <property type="entry name" value="CYSO-CYSTEINE PEPTIDASE"/>
    <property type="match status" value="1"/>
</dbReference>
<dbReference type="InterPro" id="IPR028090">
    <property type="entry name" value="JAB_dom_prok"/>
</dbReference>
<evidence type="ECO:0000256" key="1">
    <source>
        <dbReference type="ARBA" id="ARBA00022670"/>
    </source>
</evidence>
<protein>
    <submittedName>
        <fullName evidence="7">Mov34/MPN/PAD-1 family protein</fullName>
    </submittedName>
</protein>
<reference evidence="7" key="1">
    <citation type="submission" date="2016-01" db="EMBL/GenBank/DDBJ databases">
        <authorList>
            <person name="Mcilroy J.S."/>
            <person name="Karst M S."/>
            <person name="Albertsen M."/>
        </authorList>
    </citation>
    <scope>NUCLEOTIDE SEQUENCE</scope>
    <source>
        <strain evidence="7">Cfx-K</strain>
    </source>
</reference>
<evidence type="ECO:0000259" key="6">
    <source>
        <dbReference type="SMART" id="SM00232"/>
    </source>
</evidence>
<dbReference type="RefSeq" id="WP_095042496.1">
    <property type="nucleotide sequence ID" value="NZ_LN890655.1"/>
</dbReference>
<name>A0A160T0E4_9CHLR</name>
<dbReference type="PANTHER" id="PTHR34858:SF1">
    <property type="entry name" value="CYSO-CYSTEINE PEPTIDASE"/>
    <property type="match status" value="1"/>
</dbReference>
<dbReference type="GO" id="GO:0008235">
    <property type="term" value="F:metalloexopeptidase activity"/>
    <property type="evidence" value="ECO:0007669"/>
    <property type="project" value="TreeGrafter"/>
</dbReference>
<keyword evidence="2" id="KW-0479">Metal-binding</keyword>
<dbReference type="Pfam" id="PF14464">
    <property type="entry name" value="Prok-JAB"/>
    <property type="match status" value="1"/>
</dbReference>
<keyword evidence="8" id="KW-1185">Reference proteome</keyword>
<evidence type="ECO:0000256" key="2">
    <source>
        <dbReference type="ARBA" id="ARBA00022723"/>
    </source>
</evidence>
<gene>
    <name evidence="7" type="ORF">CFX0092_A1056</name>
</gene>
<dbReference type="InterPro" id="IPR000555">
    <property type="entry name" value="JAMM/MPN+_dom"/>
</dbReference>
<dbReference type="AlphaFoldDB" id="A0A160T0E4"/>
<keyword evidence="1" id="KW-0645">Protease</keyword>
<keyword evidence="3" id="KW-0378">Hydrolase</keyword>
<evidence type="ECO:0000313" key="8">
    <source>
        <dbReference type="Proteomes" id="UP000215027"/>
    </source>
</evidence>
<feature type="domain" description="JAB1/MPN/MOV34 metalloenzyme" evidence="6">
    <location>
        <begin position="1"/>
        <end position="139"/>
    </location>
</feature>
<dbReference type="OrthoDB" id="9802958at2"/>
<dbReference type="GO" id="GO:0008270">
    <property type="term" value="F:zinc ion binding"/>
    <property type="evidence" value="ECO:0007669"/>
    <property type="project" value="TreeGrafter"/>
</dbReference>
<keyword evidence="5" id="KW-0482">Metalloprotease</keyword>
<dbReference type="Proteomes" id="UP000215027">
    <property type="component" value="Chromosome I"/>
</dbReference>
<evidence type="ECO:0000256" key="3">
    <source>
        <dbReference type="ARBA" id="ARBA00022801"/>
    </source>
</evidence>
<dbReference type="SMART" id="SM00232">
    <property type="entry name" value="JAB_MPN"/>
    <property type="match status" value="1"/>
</dbReference>
<evidence type="ECO:0000313" key="7">
    <source>
        <dbReference type="EMBL" id="CUS02934.2"/>
    </source>
</evidence>
<dbReference type="SUPFAM" id="SSF102712">
    <property type="entry name" value="JAB1/MPN domain"/>
    <property type="match status" value="1"/>
</dbReference>
<dbReference type="FunFam" id="3.40.140.10:FF:000085">
    <property type="entry name" value="Mov34/MPN/PAD-1 family protein"/>
    <property type="match status" value="1"/>
</dbReference>
<dbReference type="EMBL" id="LN890655">
    <property type="protein sequence ID" value="CUS02934.2"/>
    <property type="molecule type" value="Genomic_DNA"/>
</dbReference>
<accession>A0A160T0E4</accession>
<dbReference type="CDD" id="cd08070">
    <property type="entry name" value="MPN_like"/>
    <property type="match status" value="1"/>
</dbReference>
<evidence type="ECO:0000256" key="5">
    <source>
        <dbReference type="ARBA" id="ARBA00023049"/>
    </source>
</evidence>
<dbReference type="GO" id="GO:0006508">
    <property type="term" value="P:proteolysis"/>
    <property type="evidence" value="ECO:0007669"/>
    <property type="project" value="UniProtKB-KW"/>
</dbReference>
<dbReference type="Gene3D" id="3.40.140.10">
    <property type="entry name" value="Cytidine Deaminase, domain 2"/>
    <property type="match status" value="1"/>
</dbReference>
<organism evidence="7 8">
    <name type="scientific">Candidatus Promineifilum breve</name>
    <dbReference type="NCBI Taxonomy" id="1806508"/>
    <lineage>
        <taxon>Bacteria</taxon>
        <taxon>Bacillati</taxon>
        <taxon>Chloroflexota</taxon>
        <taxon>Ardenticatenia</taxon>
        <taxon>Candidatus Promineifilales</taxon>
        <taxon>Candidatus Promineifilaceae</taxon>
        <taxon>Candidatus Promineifilum</taxon>
    </lineage>
</organism>